<comment type="caution">
    <text evidence="1">The sequence shown here is derived from an EMBL/GenBank/DDBJ whole genome shotgun (WGS) entry which is preliminary data.</text>
</comment>
<proteinExistence type="predicted"/>
<dbReference type="Proteomes" id="UP000260841">
    <property type="component" value="Unassembled WGS sequence"/>
</dbReference>
<evidence type="ECO:0000313" key="2">
    <source>
        <dbReference type="Proteomes" id="UP000260841"/>
    </source>
</evidence>
<sequence length="97" mass="11462">MKDLKLQLIQRGAPSVYACEGGGKTKKFLFSYIPERDAIVLNKKHKSYEHYKDLLLIYLQFNDSQKKEFLPMPRSMGMTFFDSINKVLRMRKKVLRT</sequence>
<dbReference type="EMBL" id="QSVB01000014">
    <property type="protein sequence ID" value="RGN89334.1"/>
    <property type="molecule type" value="Genomic_DNA"/>
</dbReference>
<evidence type="ECO:0000313" key="1">
    <source>
        <dbReference type="EMBL" id="RGN89334.1"/>
    </source>
</evidence>
<gene>
    <name evidence="1" type="ORF">DXB36_12095</name>
</gene>
<organism evidence="1 2">
    <name type="scientific">Dorea formicigenerans</name>
    <dbReference type="NCBI Taxonomy" id="39486"/>
    <lineage>
        <taxon>Bacteria</taxon>
        <taxon>Bacillati</taxon>
        <taxon>Bacillota</taxon>
        <taxon>Clostridia</taxon>
        <taxon>Lachnospirales</taxon>
        <taxon>Lachnospiraceae</taxon>
        <taxon>Dorea</taxon>
    </lineage>
</organism>
<name>A0A3E5EL45_9FIRM</name>
<dbReference type="RefSeq" id="WP_117606820.1">
    <property type="nucleotide sequence ID" value="NZ_QSVB01000014.1"/>
</dbReference>
<protein>
    <submittedName>
        <fullName evidence="1">Uncharacterized protein</fullName>
    </submittedName>
</protein>
<reference evidence="1 2" key="1">
    <citation type="submission" date="2018-08" db="EMBL/GenBank/DDBJ databases">
        <title>A genome reference for cultivated species of the human gut microbiota.</title>
        <authorList>
            <person name="Zou Y."/>
            <person name="Xue W."/>
            <person name="Luo G."/>
        </authorList>
    </citation>
    <scope>NUCLEOTIDE SEQUENCE [LARGE SCALE GENOMIC DNA]</scope>
    <source>
        <strain evidence="1 2">OM03-2</strain>
    </source>
</reference>
<accession>A0A3E5EL45</accession>
<dbReference type="AlphaFoldDB" id="A0A3E5EL45"/>